<protein>
    <submittedName>
        <fullName evidence="9">M56 family metallopeptidase</fullName>
    </submittedName>
</protein>
<dbReference type="EMBL" id="JBHSPB010000002">
    <property type="protein sequence ID" value="MFC5719426.1"/>
    <property type="molecule type" value="Genomic_DNA"/>
</dbReference>
<keyword evidence="7" id="KW-0812">Transmembrane</keyword>
<dbReference type="InterPro" id="IPR052173">
    <property type="entry name" value="Beta-lactam_resp_regulator"/>
</dbReference>
<keyword evidence="4 6" id="KW-0862">Zinc</keyword>
<keyword evidence="7" id="KW-0472">Membrane</keyword>
<evidence type="ECO:0000259" key="8">
    <source>
        <dbReference type="Pfam" id="PF01435"/>
    </source>
</evidence>
<feature type="transmembrane region" description="Helical" evidence="7">
    <location>
        <begin position="80"/>
        <end position="105"/>
    </location>
</feature>
<comment type="caution">
    <text evidence="9">The sequence shown here is derived from an EMBL/GenBank/DDBJ whole genome shotgun (WGS) entry which is preliminary data.</text>
</comment>
<evidence type="ECO:0000313" key="9">
    <source>
        <dbReference type="EMBL" id="MFC5719426.1"/>
    </source>
</evidence>
<evidence type="ECO:0000256" key="5">
    <source>
        <dbReference type="ARBA" id="ARBA00023049"/>
    </source>
</evidence>
<gene>
    <name evidence="9" type="ORF">ACFP1Z_04395</name>
</gene>
<evidence type="ECO:0000256" key="2">
    <source>
        <dbReference type="ARBA" id="ARBA00022723"/>
    </source>
</evidence>
<dbReference type="CDD" id="cd07326">
    <property type="entry name" value="M56_BlaR1_MecR1_like"/>
    <property type="match status" value="1"/>
</dbReference>
<dbReference type="Pfam" id="PF01435">
    <property type="entry name" value="Peptidase_M48"/>
    <property type="match status" value="1"/>
</dbReference>
<dbReference type="Gene3D" id="3.30.2010.10">
    <property type="entry name" value="Metalloproteases ('zincins'), catalytic domain"/>
    <property type="match status" value="1"/>
</dbReference>
<evidence type="ECO:0000256" key="7">
    <source>
        <dbReference type="SAM" id="Phobius"/>
    </source>
</evidence>
<evidence type="ECO:0000256" key="6">
    <source>
        <dbReference type="RuleBase" id="RU003983"/>
    </source>
</evidence>
<evidence type="ECO:0000313" key="10">
    <source>
        <dbReference type="Proteomes" id="UP001596083"/>
    </source>
</evidence>
<accession>A0ABW0YSF9</accession>
<feature type="domain" description="Peptidase M48" evidence="8">
    <location>
        <begin position="107"/>
        <end position="184"/>
    </location>
</feature>
<dbReference type="InterPro" id="IPR001915">
    <property type="entry name" value="Peptidase_M48"/>
</dbReference>
<dbReference type="PANTHER" id="PTHR34978">
    <property type="entry name" value="POSSIBLE SENSOR-TRANSDUCER PROTEIN BLAR"/>
    <property type="match status" value="1"/>
</dbReference>
<sequence>MRLAVYLPLLFPLLAAAAARPMAERLEPRLATWLLTVSATALAAAGSAALALLALAGAVRIPLVADLGHLSQRIIRRDDPAALSIALLAALLLTVAVAATARMLWRRVRALIGAVTEAACLPGPDQLVVRDDPAAEAFAIPGLPGRIVVSTGMLTALDPDEHQALLAHERAHLRCHHYLFVTFTQLAATANPLLRPLATAVAYTTERWADESAALACGDRHQVARAIGKAALATTRTRPPGRLTTMAMGLLGRFHTRRAPGPVPRRVAALLAPCPRNRPLPLAAAVAVLAATAVCSLEAAYDFHGLLELARTPRR</sequence>
<evidence type="ECO:0000256" key="4">
    <source>
        <dbReference type="ARBA" id="ARBA00022833"/>
    </source>
</evidence>
<evidence type="ECO:0000256" key="3">
    <source>
        <dbReference type="ARBA" id="ARBA00022801"/>
    </source>
</evidence>
<keyword evidence="3 6" id="KW-0378">Hydrolase</keyword>
<keyword evidence="1 6" id="KW-0645">Protease</keyword>
<keyword evidence="10" id="KW-1185">Reference proteome</keyword>
<feature type="transmembrane region" description="Helical" evidence="7">
    <location>
        <begin position="35"/>
        <end position="59"/>
    </location>
</feature>
<keyword evidence="7" id="KW-1133">Transmembrane helix</keyword>
<keyword evidence="2" id="KW-0479">Metal-binding</keyword>
<evidence type="ECO:0000256" key="1">
    <source>
        <dbReference type="ARBA" id="ARBA00022670"/>
    </source>
</evidence>
<name>A0ABW0YSF9_9ACTN</name>
<dbReference type="PANTHER" id="PTHR34978:SF3">
    <property type="entry name" value="SLR0241 PROTEIN"/>
    <property type="match status" value="1"/>
</dbReference>
<dbReference type="Proteomes" id="UP001596083">
    <property type="component" value="Unassembled WGS sequence"/>
</dbReference>
<comment type="similarity">
    <text evidence="6">Belongs to the peptidase M48 family.</text>
</comment>
<organism evidence="9 10">
    <name type="scientific">Streptomyces gamaensis</name>
    <dbReference type="NCBI Taxonomy" id="1763542"/>
    <lineage>
        <taxon>Bacteria</taxon>
        <taxon>Bacillati</taxon>
        <taxon>Actinomycetota</taxon>
        <taxon>Actinomycetes</taxon>
        <taxon>Kitasatosporales</taxon>
        <taxon>Streptomycetaceae</taxon>
        <taxon>Streptomyces</taxon>
    </lineage>
</organism>
<comment type="cofactor">
    <cofactor evidence="6">
        <name>Zn(2+)</name>
        <dbReference type="ChEBI" id="CHEBI:29105"/>
    </cofactor>
    <text evidence="6">Binds 1 zinc ion per subunit.</text>
</comment>
<keyword evidence="5 6" id="KW-0482">Metalloprotease</keyword>
<reference evidence="10" key="1">
    <citation type="journal article" date="2019" name="Int. J. Syst. Evol. Microbiol.">
        <title>The Global Catalogue of Microorganisms (GCM) 10K type strain sequencing project: providing services to taxonomists for standard genome sequencing and annotation.</title>
        <authorList>
            <consortium name="The Broad Institute Genomics Platform"/>
            <consortium name="The Broad Institute Genome Sequencing Center for Infectious Disease"/>
            <person name="Wu L."/>
            <person name="Ma J."/>
        </authorList>
    </citation>
    <scope>NUCLEOTIDE SEQUENCE [LARGE SCALE GENOMIC DNA]</scope>
    <source>
        <strain evidence="10">CGMCC 4.7304</strain>
    </source>
</reference>
<dbReference type="RefSeq" id="WP_390314510.1">
    <property type="nucleotide sequence ID" value="NZ_JBHSPB010000002.1"/>
</dbReference>
<proteinExistence type="inferred from homology"/>